<evidence type="ECO:0000256" key="8">
    <source>
        <dbReference type="ARBA" id="ARBA00022801"/>
    </source>
</evidence>
<feature type="region of interest" description="Disordered" evidence="12">
    <location>
        <begin position="352"/>
        <end position="375"/>
    </location>
</feature>
<dbReference type="PANTHER" id="PTHR22939:SF130">
    <property type="entry name" value="PERIPLASMIC SERINE ENDOPROTEASE DEGP-LIKE-RELATED"/>
    <property type="match status" value="1"/>
</dbReference>
<evidence type="ECO:0000256" key="11">
    <source>
        <dbReference type="ARBA" id="ARBA00032850"/>
    </source>
</evidence>
<dbReference type="InParanoid" id="A0A1B1AL47"/>
<dbReference type="KEGG" id="cbot:ATE48_15740"/>
<comment type="subcellular location">
    <subcellularLocation>
        <location evidence="2">Periplasm</location>
    </subcellularLocation>
</comment>
<proteinExistence type="inferred from homology"/>
<dbReference type="Gene3D" id="2.30.42.10">
    <property type="match status" value="1"/>
</dbReference>
<keyword evidence="9" id="KW-0720">Serine protease</keyword>
<dbReference type="Proteomes" id="UP000092498">
    <property type="component" value="Chromosome"/>
</dbReference>
<reference evidence="15 16" key="1">
    <citation type="submission" date="2015-11" db="EMBL/GenBank/DDBJ databases">
        <title>Whole-Genome Sequence of Candidatus Oderbacter manganicum from the National Park Lower Oder Valley, Germany.</title>
        <authorList>
            <person name="Braun B."/>
            <person name="Liere K."/>
            <person name="Szewzyk U."/>
        </authorList>
    </citation>
    <scope>NUCLEOTIDE SEQUENCE [LARGE SCALE GENOMIC DNA]</scope>
    <source>
        <strain evidence="15 16">OTSz_A_272</strain>
    </source>
</reference>
<dbReference type="PROSITE" id="PS50106">
    <property type="entry name" value="PDZ"/>
    <property type="match status" value="1"/>
</dbReference>
<dbReference type="InterPro" id="IPR009003">
    <property type="entry name" value="Peptidase_S1_PA"/>
</dbReference>
<evidence type="ECO:0000256" key="6">
    <source>
        <dbReference type="ARBA" id="ARBA00022670"/>
    </source>
</evidence>
<evidence type="ECO:0000313" key="15">
    <source>
        <dbReference type="EMBL" id="ANP47265.1"/>
    </source>
</evidence>
<evidence type="ECO:0000313" key="16">
    <source>
        <dbReference type="Proteomes" id="UP000092498"/>
    </source>
</evidence>
<evidence type="ECO:0000256" key="13">
    <source>
        <dbReference type="SAM" id="SignalP"/>
    </source>
</evidence>
<evidence type="ECO:0000256" key="12">
    <source>
        <dbReference type="SAM" id="MobiDB-lite"/>
    </source>
</evidence>
<dbReference type="GO" id="GO:0004252">
    <property type="term" value="F:serine-type endopeptidase activity"/>
    <property type="evidence" value="ECO:0007669"/>
    <property type="project" value="InterPro"/>
</dbReference>
<keyword evidence="8" id="KW-0378">Hydrolase</keyword>
<dbReference type="EC" id="3.4.21.107" evidence="4"/>
<organism evidence="15 16">
    <name type="scientific">Candidatus Viadribacter manganicus</name>
    <dbReference type="NCBI Taxonomy" id="1759059"/>
    <lineage>
        <taxon>Bacteria</taxon>
        <taxon>Pseudomonadati</taxon>
        <taxon>Pseudomonadota</taxon>
        <taxon>Alphaproteobacteria</taxon>
        <taxon>Hyphomonadales</taxon>
        <taxon>Hyphomonadaceae</taxon>
        <taxon>Candidatus Viadribacter</taxon>
    </lineage>
</organism>
<dbReference type="Gene3D" id="2.40.10.120">
    <property type="match status" value="1"/>
</dbReference>
<dbReference type="PANTHER" id="PTHR22939">
    <property type="entry name" value="SERINE PROTEASE FAMILY S1C HTRA-RELATED"/>
    <property type="match status" value="1"/>
</dbReference>
<dbReference type="EMBL" id="CP013244">
    <property type="protein sequence ID" value="ANP47265.1"/>
    <property type="molecule type" value="Genomic_DNA"/>
</dbReference>
<dbReference type="OrthoDB" id="9758917at2"/>
<keyword evidence="16" id="KW-1185">Reference proteome</keyword>
<protein>
    <recommendedName>
        <fullName evidence="5">Probable periplasmic serine endoprotease DegP-like</fullName>
        <ecNumber evidence="4">3.4.21.107</ecNumber>
    </recommendedName>
    <alternativeName>
        <fullName evidence="11">Protease Do</fullName>
    </alternativeName>
</protein>
<keyword evidence="7" id="KW-0574">Periplasm</keyword>
<dbReference type="Pfam" id="PF13180">
    <property type="entry name" value="PDZ_2"/>
    <property type="match status" value="1"/>
</dbReference>
<dbReference type="FunCoup" id="A0A1B1AL47">
    <property type="interactions" value="542"/>
</dbReference>
<dbReference type="PRINTS" id="PR00834">
    <property type="entry name" value="PROTEASES2C"/>
</dbReference>
<evidence type="ECO:0000256" key="9">
    <source>
        <dbReference type="ARBA" id="ARBA00022825"/>
    </source>
</evidence>
<sequence length="472" mass="48969">MRAIFSAIAVFTLAAPALAQSRLPSEGFADLNDRLSPAVVNIATSQRVRGVDDLPRFPPGSPMERLNEGLGEGGAQITSLGSGFIISPDGVVVTNNHVIESADAIEVILQNGQRLEATVVGRDPATDIAVLRVHARAPLPHVDMGDSDTARVGDIVLAIGNPFGLGGSLSVGVVSARNRNIDAGRYDDFIQTDAAINRGNSGGPLFNTDGEVIGVNTAIVSPTGGSVGVGFATPTSIVRPVVDQIIRYGETRRGWLGVRLANLSRAAADRAGYEGSSGAVVTRITANGPAADAGLRPGDVVTRFNGRDVADSRALTRMVGEAQVGTSVTIDIVRDGRRMQITVNIERLEETQGGARVAGGEEGGAASPRSDGGPRGGRIFGIALSELDASLREEFQIEPNVQGLVVLDVDVGAQNEGVLRPGDVIEAIGPQATDTVAAARAIAGRAAIGEHAIVVRINRDGAVTYRRLQARS</sequence>
<gene>
    <name evidence="15" type="ORF">ATE48_15740</name>
</gene>
<evidence type="ECO:0000256" key="2">
    <source>
        <dbReference type="ARBA" id="ARBA00004418"/>
    </source>
</evidence>
<keyword evidence="13" id="KW-0732">Signal</keyword>
<dbReference type="SUPFAM" id="SSF50494">
    <property type="entry name" value="Trypsin-like serine proteases"/>
    <property type="match status" value="1"/>
</dbReference>
<dbReference type="InterPro" id="IPR036034">
    <property type="entry name" value="PDZ_sf"/>
</dbReference>
<feature type="domain" description="PDZ" evidence="14">
    <location>
        <begin position="245"/>
        <end position="309"/>
    </location>
</feature>
<evidence type="ECO:0000256" key="7">
    <source>
        <dbReference type="ARBA" id="ARBA00022764"/>
    </source>
</evidence>
<dbReference type="Gene3D" id="2.30.42.60">
    <property type="match status" value="1"/>
</dbReference>
<evidence type="ECO:0000256" key="3">
    <source>
        <dbReference type="ARBA" id="ARBA00010541"/>
    </source>
</evidence>
<dbReference type="SMART" id="SM00228">
    <property type="entry name" value="PDZ"/>
    <property type="match status" value="2"/>
</dbReference>
<evidence type="ECO:0000256" key="1">
    <source>
        <dbReference type="ARBA" id="ARBA00001772"/>
    </source>
</evidence>
<evidence type="ECO:0000259" key="14">
    <source>
        <dbReference type="PROSITE" id="PS50106"/>
    </source>
</evidence>
<evidence type="ECO:0000256" key="5">
    <source>
        <dbReference type="ARBA" id="ARBA00013958"/>
    </source>
</evidence>
<name>A0A1B1AL47_9PROT</name>
<keyword evidence="10" id="KW-0346">Stress response</keyword>
<dbReference type="GO" id="GO:0042597">
    <property type="term" value="C:periplasmic space"/>
    <property type="evidence" value="ECO:0007669"/>
    <property type="project" value="UniProtKB-SubCell"/>
</dbReference>
<dbReference type="Pfam" id="PF13365">
    <property type="entry name" value="Trypsin_2"/>
    <property type="match status" value="1"/>
</dbReference>
<accession>A0A1B1AL47</accession>
<feature type="chain" id="PRO_5008518988" description="Probable periplasmic serine endoprotease DegP-like" evidence="13">
    <location>
        <begin position="20"/>
        <end position="472"/>
    </location>
</feature>
<comment type="similarity">
    <text evidence="3">Belongs to the peptidase S1C family.</text>
</comment>
<dbReference type="SUPFAM" id="SSF50156">
    <property type="entry name" value="PDZ domain-like"/>
    <property type="match status" value="2"/>
</dbReference>
<dbReference type="STRING" id="1759059.ATE48_15740"/>
<comment type="catalytic activity">
    <reaction evidence="1">
        <text>Acts on substrates that are at least partially unfolded. The cleavage site P1 residue is normally between a pair of hydrophobic residues, such as Val-|-Val.</text>
        <dbReference type="EC" id="3.4.21.107"/>
    </reaction>
</comment>
<dbReference type="RefSeq" id="WP_066773119.1">
    <property type="nucleotide sequence ID" value="NZ_CP013244.1"/>
</dbReference>
<evidence type="ECO:0000256" key="10">
    <source>
        <dbReference type="ARBA" id="ARBA00023016"/>
    </source>
</evidence>
<dbReference type="InterPro" id="IPR001940">
    <property type="entry name" value="Peptidase_S1C"/>
</dbReference>
<feature type="signal peptide" evidence="13">
    <location>
        <begin position="1"/>
        <end position="19"/>
    </location>
</feature>
<dbReference type="GO" id="GO:0006508">
    <property type="term" value="P:proteolysis"/>
    <property type="evidence" value="ECO:0007669"/>
    <property type="project" value="UniProtKB-KW"/>
</dbReference>
<keyword evidence="6" id="KW-0645">Protease</keyword>
<evidence type="ECO:0000256" key="4">
    <source>
        <dbReference type="ARBA" id="ARBA00013035"/>
    </source>
</evidence>
<dbReference type="InterPro" id="IPR001478">
    <property type="entry name" value="PDZ"/>
</dbReference>
<dbReference type="AlphaFoldDB" id="A0A1B1AL47"/>